<dbReference type="CDD" id="cd03048">
    <property type="entry name" value="GST_N_Ure2p_like"/>
    <property type="match status" value="1"/>
</dbReference>
<feature type="domain" description="GST N-terminal" evidence="3">
    <location>
        <begin position="3"/>
        <end position="89"/>
    </location>
</feature>
<keyword evidence="6" id="KW-1185">Reference proteome</keyword>
<feature type="domain" description="GST C-terminal" evidence="4">
    <location>
        <begin position="96"/>
        <end position="222"/>
    </location>
</feature>
<protein>
    <submittedName>
        <fullName evidence="5">Glutathione S-transferase 2</fullName>
        <ecNumber evidence="5">2.5.1.18</ecNumber>
    </submittedName>
</protein>
<keyword evidence="5" id="KW-0808">Transferase</keyword>
<evidence type="ECO:0000313" key="5">
    <source>
        <dbReference type="EMBL" id="KAK5068804.1"/>
    </source>
</evidence>
<dbReference type="InterPro" id="IPR004045">
    <property type="entry name" value="Glutathione_S-Trfase_N"/>
</dbReference>
<gene>
    <name evidence="5" type="primary">GST2_2</name>
    <name evidence="5" type="ORF">LTR69_000925</name>
</gene>
<dbReference type="SFLD" id="SFLDG01151">
    <property type="entry name" value="Main.2:_Nu-like"/>
    <property type="match status" value="1"/>
</dbReference>
<comment type="similarity">
    <text evidence="1 2">Belongs to the GST superfamily.</text>
</comment>
<dbReference type="Gene3D" id="3.40.30.10">
    <property type="entry name" value="Glutaredoxin"/>
    <property type="match status" value="1"/>
</dbReference>
<dbReference type="Proteomes" id="UP001345691">
    <property type="component" value="Unassembled WGS sequence"/>
</dbReference>
<dbReference type="EC" id="2.5.1.18" evidence="5"/>
<dbReference type="SUPFAM" id="SSF52833">
    <property type="entry name" value="Thioredoxin-like"/>
    <property type="match status" value="1"/>
</dbReference>
<dbReference type="Gene3D" id="1.20.1050.10">
    <property type="match status" value="1"/>
</dbReference>
<evidence type="ECO:0000313" key="6">
    <source>
        <dbReference type="Proteomes" id="UP001345691"/>
    </source>
</evidence>
<dbReference type="PROSITE" id="PS50405">
    <property type="entry name" value="GST_CTER"/>
    <property type="match status" value="1"/>
</dbReference>
<reference evidence="5 6" key="1">
    <citation type="submission" date="2023-08" db="EMBL/GenBank/DDBJ databases">
        <title>Black Yeasts Isolated from many extreme environments.</title>
        <authorList>
            <person name="Coleine C."/>
            <person name="Stajich J.E."/>
            <person name="Selbmann L."/>
        </authorList>
    </citation>
    <scope>NUCLEOTIDE SEQUENCE [LARGE SCALE GENOMIC DNA]</scope>
    <source>
        <strain evidence="5 6">CCFEE 6328</strain>
    </source>
</reference>
<dbReference type="PROSITE" id="PS50404">
    <property type="entry name" value="GST_NTER"/>
    <property type="match status" value="1"/>
</dbReference>
<evidence type="ECO:0000256" key="1">
    <source>
        <dbReference type="ARBA" id="ARBA00007409"/>
    </source>
</evidence>
<dbReference type="InterPro" id="IPR010987">
    <property type="entry name" value="Glutathione-S-Trfase_C-like"/>
</dbReference>
<evidence type="ECO:0000256" key="2">
    <source>
        <dbReference type="RuleBase" id="RU003494"/>
    </source>
</evidence>
<name>A0ABR0JTR9_9EURO</name>
<comment type="caution">
    <text evidence="5">The sequence shown here is derived from an EMBL/GenBank/DDBJ whole genome shotgun (WGS) entry which is preliminary data.</text>
</comment>
<dbReference type="InterPro" id="IPR040079">
    <property type="entry name" value="Glutathione_S-Trfase"/>
</dbReference>
<dbReference type="GO" id="GO:0004364">
    <property type="term" value="F:glutathione transferase activity"/>
    <property type="evidence" value="ECO:0007669"/>
    <property type="project" value="UniProtKB-EC"/>
</dbReference>
<dbReference type="InterPro" id="IPR036282">
    <property type="entry name" value="Glutathione-S-Trfase_C_sf"/>
</dbReference>
<evidence type="ECO:0000259" key="3">
    <source>
        <dbReference type="PROSITE" id="PS50404"/>
    </source>
</evidence>
<dbReference type="InterPro" id="IPR036249">
    <property type="entry name" value="Thioredoxin-like_sf"/>
</dbReference>
<sequence>MTPTKLTAYVAQVPDCVKITTLLEELGLEYTLRLVDVSKAEQKEPWYLEINPNGRVPAITDILPDGEKLSLFESGSIMQYIVDRYDSDHKVSYPRGSAEAYLTSSWLFFQTSGVGPMQGQAMHFTRFAPDKLEYPLYRYRTETRRLFGVLDKHLATSTSSYLVGDRCTIADLALWPWVVSDFWAGVSIDPYSHLKKWEQLMSARPGVDKGRHKPGPHFMKELASDQGLQKTIEDVAGQWIRGLQDANAKANNDTEGKSDVGR</sequence>
<dbReference type="EMBL" id="JAVRRF010000001">
    <property type="protein sequence ID" value="KAK5068804.1"/>
    <property type="molecule type" value="Genomic_DNA"/>
</dbReference>
<evidence type="ECO:0000259" key="4">
    <source>
        <dbReference type="PROSITE" id="PS50405"/>
    </source>
</evidence>
<dbReference type="InterPro" id="IPR004046">
    <property type="entry name" value="GST_C"/>
</dbReference>
<dbReference type="PANTHER" id="PTHR44051:SF8">
    <property type="entry name" value="GLUTATHIONE S-TRANSFERASE GSTA"/>
    <property type="match status" value="1"/>
</dbReference>
<dbReference type="Pfam" id="PF00043">
    <property type="entry name" value="GST_C"/>
    <property type="match status" value="1"/>
</dbReference>
<dbReference type="PANTHER" id="PTHR44051">
    <property type="entry name" value="GLUTATHIONE S-TRANSFERASE-RELATED"/>
    <property type="match status" value="1"/>
</dbReference>
<dbReference type="SUPFAM" id="SSF47616">
    <property type="entry name" value="GST C-terminal domain-like"/>
    <property type="match status" value="1"/>
</dbReference>
<dbReference type="Pfam" id="PF02798">
    <property type="entry name" value="GST_N"/>
    <property type="match status" value="1"/>
</dbReference>
<proteinExistence type="inferred from homology"/>
<dbReference type="SFLD" id="SFLDG00358">
    <property type="entry name" value="Main_(cytGST)"/>
    <property type="match status" value="1"/>
</dbReference>
<accession>A0ABR0JTR9</accession>
<dbReference type="SFLD" id="SFLDS00019">
    <property type="entry name" value="Glutathione_Transferase_(cytos"/>
    <property type="match status" value="1"/>
</dbReference>
<organism evidence="5 6">
    <name type="scientific">Exophiala sideris</name>
    <dbReference type="NCBI Taxonomy" id="1016849"/>
    <lineage>
        <taxon>Eukaryota</taxon>
        <taxon>Fungi</taxon>
        <taxon>Dikarya</taxon>
        <taxon>Ascomycota</taxon>
        <taxon>Pezizomycotina</taxon>
        <taxon>Eurotiomycetes</taxon>
        <taxon>Chaetothyriomycetidae</taxon>
        <taxon>Chaetothyriales</taxon>
        <taxon>Herpotrichiellaceae</taxon>
        <taxon>Exophiala</taxon>
    </lineage>
</organism>